<dbReference type="GO" id="GO:0008237">
    <property type="term" value="F:metallopeptidase activity"/>
    <property type="evidence" value="ECO:0007669"/>
    <property type="project" value="UniProtKB-KW"/>
</dbReference>
<proteinExistence type="inferred from homology"/>
<dbReference type="PANTHER" id="PTHR43690:SF18">
    <property type="entry name" value="INSULIN-DEGRADING ENZYME-RELATED"/>
    <property type="match status" value="1"/>
</dbReference>
<name>A0A0R0LUY9_9MICR</name>
<keyword evidence="9" id="KW-1185">Reference proteome</keyword>
<dbReference type="GO" id="GO:0006508">
    <property type="term" value="P:proteolysis"/>
    <property type="evidence" value="ECO:0007669"/>
    <property type="project" value="UniProtKB-KW"/>
</dbReference>
<evidence type="ECO:0000256" key="3">
    <source>
        <dbReference type="ARBA" id="ARBA00022723"/>
    </source>
</evidence>
<evidence type="ECO:0000256" key="6">
    <source>
        <dbReference type="ARBA" id="ARBA00023049"/>
    </source>
</evidence>
<dbReference type="AlphaFoldDB" id="A0A0R0LUY9"/>
<dbReference type="GO" id="GO:0046872">
    <property type="term" value="F:metal ion binding"/>
    <property type="evidence" value="ECO:0007669"/>
    <property type="project" value="UniProtKB-KW"/>
</dbReference>
<evidence type="ECO:0000256" key="1">
    <source>
        <dbReference type="ARBA" id="ARBA00007261"/>
    </source>
</evidence>
<keyword evidence="6" id="KW-0482">Metalloprotease</keyword>
<accession>A0A0R0LUY9</accession>
<dbReference type="InterPro" id="IPR011765">
    <property type="entry name" value="Pept_M16_N"/>
</dbReference>
<dbReference type="Gene3D" id="3.30.830.10">
    <property type="entry name" value="Metalloenzyme, LuxS/M16 peptidase-like"/>
    <property type="match status" value="1"/>
</dbReference>
<comment type="similarity">
    <text evidence="1">Belongs to the peptidase M16 family.</text>
</comment>
<gene>
    <name evidence="8" type="ORF">M153_26889000538</name>
</gene>
<feature type="non-terminal residue" evidence="8">
    <location>
        <position position="1"/>
    </location>
</feature>
<dbReference type="VEuPathDB" id="MicrosporidiaDB:M153_26889000538"/>
<dbReference type="OrthoDB" id="952271at2759"/>
<keyword evidence="2" id="KW-0645">Protease</keyword>
<evidence type="ECO:0000256" key="5">
    <source>
        <dbReference type="ARBA" id="ARBA00022833"/>
    </source>
</evidence>
<dbReference type="PANTHER" id="PTHR43690">
    <property type="entry name" value="NARDILYSIN"/>
    <property type="match status" value="1"/>
</dbReference>
<dbReference type="InterPro" id="IPR050626">
    <property type="entry name" value="Peptidase_M16"/>
</dbReference>
<dbReference type="SUPFAM" id="SSF63411">
    <property type="entry name" value="LuxS/MPP-like metallohydrolase"/>
    <property type="match status" value="1"/>
</dbReference>
<comment type="caution">
    <text evidence="8">The sequence shown here is derived from an EMBL/GenBank/DDBJ whole genome shotgun (WGS) entry which is preliminary data.</text>
</comment>
<protein>
    <submittedName>
        <fullName evidence="8">N-arginine dibasic convertase NRD1, Zn2+-dependent endopeptidase, insulinase superfamily</fullName>
    </submittedName>
</protein>
<evidence type="ECO:0000313" key="8">
    <source>
        <dbReference type="EMBL" id="KRH91765.1"/>
    </source>
</evidence>
<keyword evidence="4" id="KW-0378">Hydrolase</keyword>
<evidence type="ECO:0000313" key="9">
    <source>
        <dbReference type="Proteomes" id="UP000051530"/>
    </source>
</evidence>
<keyword evidence="5" id="KW-0862">Zinc</keyword>
<feature type="domain" description="Peptidase M16 N-terminal" evidence="7">
    <location>
        <begin position="7"/>
        <end position="124"/>
    </location>
</feature>
<dbReference type="Pfam" id="PF00675">
    <property type="entry name" value="Peptidase_M16"/>
    <property type="match status" value="1"/>
</dbReference>
<feature type="non-terminal residue" evidence="8">
    <location>
        <position position="179"/>
    </location>
</feature>
<dbReference type="EMBL" id="LGUB01001548">
    <property type="protein sequence ID" value="KRH91765.1"/>
    <property type="molecule type" value="Genomic_DNA"/>
</dbReference>
<reference evidence="8 9" key="1">
    <citation type="submission" date="2015-07" db="EMBL/GenBank/DDBJ databases">
        <title>The genome of Pseudoloma neurophilia, a relevant intracellular parasite of the zebrafish.</title>
        <authorList>
            <person name="Ndikumana S."/>
            <person name="Pelin A."/>
            <person name="Sanders J."/>
            <person name="Corradi N."/>
        </authorList>
    </citation>
    <scope>NUCLEOTIDE SEQUENCE [LARGE SCALE GENOMIC DNA]</scope>
    <source>
        <strain evidence="8 9">MK1</strain>
    </source>
</reference>
<dbReference type="InterPro" id="IPR011249">
    <property type="entry name" value="Metalloenz_LuxS/M16"/>
</dbReference>
<evidence type="ECO:0000256" key="2">
    <source>
        <dbReference type="ARBA" id="ARBA00022670"/>
    </source>
</evidence>
<organism evidence="8 9">
    <name type="scientific">Pseudoloma neurophilia</name>
    <dbReference type="NCBI Taxonomy" id="146866"/>
    <lineage>
        <taxon>Eukaryota</taxon>
        <taxon>Fungi</taxon>
        <taxon>Fungi incertae sedis</taxon>
        <taxon>Microsporidia</taxon>
        <taxon>Pseudoloma</taxon>
    </lineage>
</organism>
<dbReference type="Proteomes" id="UP000051530">
    <property type="component" value="Unassembled WGS sequence"/>
</dbReference>
<evidence type="ECO:0000256" key="4">
    <source>
        <dbReference type="ARBA" id="ARBA00022801"/>
    </source>
</evidence>
<keyword evidence="3" id="KW-0479">Metal-binding</keyword>
<sequence>GNLKCLYIKNDRVKRSFVSMGVDCGSQYDCVPGLAHLLEHLLFITPENTNEVNEFDSFLNLHNGESNAFTGDNMTVYHYELDTPGLEKSLQLFSHFFRNPMIEEKTIENEINNVDSEFQMGKDHDDYRISRMYEILIGKKFSVGNRNTFGTDYKILREKLEVLHQNHYNKMVIVIYSHL</sequence>
<evidence type="ECO:0000259" key="7">
    <source>
        <dbReference type="Pfam" id="PF00675"/>
    </source>
</evidence>